<comment type="caution">
    <text evidence="1">The sequence shown here is derived from an EMBL/GenBank/DDBJ whole genome shotgun (WGS) entry which is preliminary data.</text>
</comment>
<protein>
    <submittedName>
        <fullName evidence="1">Uncharacterized protein</fullName>
    </submittedName>
</protein>
<name>A0A9K3I7S1_HELAN</name>
<accession>A0A9K3I7S1</accession>
<reference evidence="1" key="2">
    <citation type="submission" date="2020-06" db="EMBL/GenBank/DDBJ databases">
        <title>Helianthus annuus Genome sequencing and assembly Release 2.</title>
        <authorList>
            <person name="Gouzy J."/>
            <person name="Langlade N."/>
            <person name="Munos S."/>
        </authorList>
    </citation>
    <scope>NUCLEOTIDE SEQUENCE</scope>
    <source>
        <tissue evidence="1">Leaves</tissue>
    </source>
</reference>
<proteinExistence type="predicted"/>
<gene>
    <name evidence="1" type="ORF">HanXRQr2_Chr09g0399481</name>
</gene>
<reference evidence="1" key="1">
    <citation type="journal article" date="2017" name="Nature">
        <title>The sunflower genome provides insights into oil metabolism, flowering and Asterid evolution.</title>
        <authorList>
            <person name="Badouin H."/>
            <person name="Gouzy J."/>
            <person name="Grassa C.J."/>
            <person name="Murat F."/>
            <person name="Staton S.E."/>
            <person name="Cottret L."/>
            <person name="Lelandais-Briere C."/>
            <person name="Owens G.L."/>
            <person name="Carrere S."/>
            <person name="Mayjonade B."/>
            <person name="Legrand L."/>
            <person name="Gill N."/>
            <person name="Kane N.C."/>
            <person name="Bowers J.E."/>
            <person name="Hubner S."/>
            <person name="Bellec A."/>
            <person name="Berard A."/>
            <person name="Berges H."/>
            <person name="Blanchet N."/>
            <person name="Boniface M.C."/>
            <person name="Brunel D."/>
            <person name="Catrice O."/>
            <person name="Chaidir N."/>
            <person name="Claudel C."/>
            <person name="Donnadieu C."/>
            <person name="Faraut T."/>
            <person name="Fievet G."/>
            <person name="Helmstetter N."/>
            <person name="King M."/>
            <person name="Knapp S.J."/>
            <person name="Lai Z."/>
            <person name="Le Paslier M.C."/>
            <person name="Lippi Y."/>
            <person name="Lorenzon L."/>
            <person name="Mandel J.R."/>
            <person name="Marage G."/>
            <person name="Marchand G."/>
            <person name="Marquand E."/>
            <person name="Bret-Mestries E."/>
            <person name="Morien E."/>
            <person name="Nambeesan S."/>
            <person name="Nguyen T."/>
            <person name="Pegot-Espagnet P."/>
            <person name="Pouilly N."/>
            <person name="Raftis F."/>
            <person name="Sallet E."/>
            <person name="Schiex T."/>
            <person name="Thomas J."/>
            <person name="Vandecasteele C."/>
            <person name="Vares D."/>
            <person name="Vear F."/>
            <person name="Vautrin S."/>
            <person name="Crespi M."/>
            <person name="Mangin B."/>
            <person name="Burke J.M."/>
            <person name="Salse J."/>
            <person name="Munos S."/>
            <person name="Vincourt P."/>
            <person name="Rieseberg L.H."/>
            <person name="Langlade N.B."/>
        </authorList>
    </citation>
    <scope>NUCLEOTIDE SEQUENCE</scope>
    <source>
        <tissue evidence="1">Leaves</tissue>
    </source>
</reference>
<dbReference type="AlphaFoldDB" id="A0A9K3I7S1"/>
<dbReference type="EMBL" id="MNCJ02000324">
    <property type="protein sequence ID" value="KAF5791846.1"/>
    <property type="molecule type" value="Genomic_DNA"/>
</dbReference>
<sequence length="107" mass="12187">MTGFLNQGLERLVLLYEDTCGLNKMLETKLKKAETTTADQAAIATAKSQHHEDKYKAMTRNTRLPSRRLPKKHRPNMMQLRFSINRTWLLIGKASRAPLSSLSSKSD</sequence>
<dbReference type="Proteomes" id="UP000215914">
    <property type="component" value="Unassembled WGS sequence"/>
</dbReference>
<evidence type="ECO:0000313" key="1">
    <source>
        <dbReference type="EMBL" id="KAF5791846.1"/>
    </source>
</evidence>
<organism evidence="1 2">
    <name type="scientific">Helianthus annuus</name>
    <name type="common">Common sunflower</name>
    <dbReference type="NCBI Taxonomy" id="4232"/>
    <lineage>
        <taxon>Eukaryota</taxon>
        <taxon>Viridiplantae</taxon>
        <taxon>Streptophyta</taxon>
        <taxon>Embryophyta</taxon>
        <taxon>Tracheophyta</taxon>
        <taxon>Spermatophyta</taxon>
        <taxon>Magnoliopsida</taxon>
        <taxon>eudicotyledons</taxon>
        <taxon>Gunneridae</taxon>
        <taxon>Pentapetalae</taxon>
        <taxon>asterids</taxon>
        <taxon>campanulids</taxon>
        <taxon>Asterales</taxon>
        <taxon>Asteraceae</taxon>
        <taxon>Asteroideae</taxon>
        <taxon>Heliantheae alliance</taxon>
        <taxon>Heliantheae</taxon>
        <taxon>Helianthus</taxon>
    </lineage>
</organism>
<evidence type="ECO:0000313" key="2">
    <source>
        <dbReference type="Proteomes" id="UP000215914"/>
    </source>
</evidence>
<keyword evidence="2" id="KW-1185">Reference proteome</keyword>
<dbReference type="Gramene" id="mRNA:HanXRQr2_Chr09g0399481">
    <property type="protein sequence ID" value="mRNA:HanXRQr2_Chr09g0399481"/>
    <property type="gene ID" value="HanXRQr2_Chr09g0399481"/>
</dbReference>